<evidence type="ECO:0000256" key="3">
    <source>
        <dbReference type="ARBA" id="ARBA00022692"/>
    </source>
</evidence>
<feature type="region of interest" description="Disordered" evidence="6">
    <location>
        <begin position="1"/>
        <end position="29"/>
    </location>
</feature>
<evidence type="ECO:0000256" key="4">
    <source>
        <dbReference type="ARBA" id="ARBA00022989"/>
    </source>
</evidence>
<name>A0A6J4U838_9BACT</name>
<evidence type="ECO:0000256" key="6">
    <source>
        <dbReference type="SAM" id="MobiDB-lite"/>
    </source>
</evidence>
<evidence type="ECO:0008006" key="9">
    <source>
        <dbReference type="Google" id="ProtNLM"/>
    </source>
</evidence>
<dbReference type="EMBL" id="CADCWH010000045">
    <property type="protein sequence ID" value="CAA9542991.1"/>
    <property type="molecule type" value="Genomic_DNA"/>
</dbReference>
<accession>A0A6J4U838</accession>
<evidence type="ECO:0000256" key="1">
    <source>
        <dbReference type="ARBA" id="ARBA00004651"/>
    </source>
</evidence>
<keyword evidence="4 7" id="KW-1133">Transmembrane helix</keyword>
<comment type="subcellular location">
    <subcellularLocation>
        <location evidence="1">Cell membrane</location>
        <topology evidence="1">Multi-pass membrane protein</topology>
    </subcellularLocation>
</comment>
<organism evidence="8">
    <name type="scientific">uncultured Thermomicrobiales bacterium</name>
    <dbReference type="NCBI Taxonomy" id="1645740"/>
    <lineage>
        <taxon>Bacteria</taxon>
        <taxon>Pseudomonadati</taxon>
        <taxon>Thermomicrobiota</taxon>
        <taxon>Thermomicrobia</taxon>
        <taxon>Thermomicrobiales</taxon>
        <taxon>environmental samples</taxon>
    </lineage>
</organism>
<dbReference type="AlphaFoldDB" id="A0A6J4U838"/>
<protein>
    <recommendedName>
        <fullName evidence="9">Cytochrome c oxidase polypeptide IV</fullName>
    </recommendedName>
</protein>
<reference evidence="8" key="1">
    <citation type="submission" date="2020-02" db="EMBL/GenBank/DDBJ databases">
        <authorList>
            <person name="Meier V. D."/>
        </authorList>
    </citation>
    <scope>NUCLEOTIDE SEQUENCE</scope>
    <source>
        <strain evidence="8">AVDCRST_MAG70</strain>
    </source>
</reference>
<dbReference type="Pfam" id="PF03626">
    <property type="entry name" value="COX4_pro"/>
    <property type="match status" value="1"/>
</dbReference>
<evidence type="ECO:0000256" key="2">
    <source>
        <dbReference type="ARBA" id="ARBA00022475"/>
    </source>
</evidence>
<keyword evidence="2" id="KW-1003">Cell membrane</keyword>
<feature type="transmembrane region" description="Helical" evidence="7">
    <location>
        <begin position="64"/>
        <end position="84"/>
    </location>
</feature>
<gene>
    <name evidence="8" type="ORF">AVDCRST_MAG70-270</name>
</gene>
<sequence length="136" mass="14418">MAQSVSHGDDGYSHGPGSQPGTDHLVDGHEGHPGESTYIRVALILAVVTAIEVAIYYIDVLSGILVPALVALSVGKFVAVVGYFMHLKFDDRKLTAIFVTGLVIAASVVIALALMFDYNDYELDLVEVAAPASETE</sequence>
<feature type="transmembrane region" description="Helical" evidence="7">
    <location>
        <begin position="38"/>
        <end position="58"/>
    </location>
</feature>
<evidence type="ECO:0000313" key="8">
    <source>
        <dbReference type="EMBL" id="CAA9542991.1"/>
    </source>
</evidence>
<keyword evidence="3 7" id="KW-0812">Transmembrane</keyword>
<evidence type="ECO:0000256" key="5">
    <source>
        <dbReference type="ARBA" id="ARBA00023136"/>
    </source>
</evidence>
<proteinExistence type="predicted"/>
<dbReference type="InterPro" id="IPR005171">
    <property type="entry name" value="Cyt_c_oxidase_su4_prok"/>
</dbReference>
<feature type="transmembrane region" description="Helical" evidence="7">
    <location>
        <begin position="96"/>
        <end position="116"/>
    </location>
</feature>
<evidence type="ECO:0000256" key="7">
    <source>
        <dbReference type="SAM" id="Phobius"/>
    </source>
</evidence>
<keyword evidence="5 7" id="KW-0472">Membrane</keyword>
<dbReference type="GO" id="GO:0005886">
    <property type="term" value="C:plasma membrane"/>
    <property type="evidence" value="ECO:0007669"/>
    <property type="project" value="UniProtKB-SubCell"/>
</dbReference>